<organism evidence="1 3">
    <name type="scientific">Pseudoalteromonas lipolytica</name>
    <dbReference type="NCBI Taxonomy" id="570156"/>
    <lineage>
        <taxon>Bacteria</taxon>
        <taxon>Pseudomonadati</taxon>
        <taxon>Pseudomonadota</taxon>
        <taxon>Gammaproteobacteria</taxon>
        <taxon>Alteromonadales</taxon>
        <taxon>Pseudoalteromonadaceae</taxon>
        <taxon>Pseudoalteromonas</taxon>
    </lineage>
</organism>
<dbReference type="Proteomes" id="UP001377972">
    <property type="component" value="Unassembled WGS sequence"/>
</dbReference>
<name>A0A0P7EGV3_9GAMM</name>
<dbReference type="STRING" id="570156.AOG27_16220"/>
<gene>
    <name evidence="1" type="ORF">AOG27_16220</name>
    <name evidence="2" type="ORF">PQI24_21480</name>
</gene>
<dbReference type="RefSeq" id="WP_054554046.1">
    <property type="nucleotide sequence ID" value="NZ_JAQPZS010000040.1"/>
</dbReference>
<dbReference type="AlphaFoldDB" id="A0A0P7EGV3"/>
<dbReference type="EMBL" id="LJTC01000011">
    <property type="protein sequence ID" value="KPM82518.1"/>
    <property type="molecule type" value="Genomic_DNA"/>
</dbReference>
<dbReference type="EMBL" id="JAQPZS010000040">
    <property type="protein sequence ID" value="MEJ6498601.1"/>
    <property type="molecule type" value="Genomic_DNA"/>
</dbReference>
<dbReference type="Proteomes" id="UP000050378">
    <property type="component" value="Unassembled WGS sequence"/>
</dbReference>
<accession>A0A0P7EGV3</accession>
<comment type="caution">
    <text evidence="1">The sequence shown here is derived from an EMBL/GenBank/DDBJ whole genome shotgun (WGS) entry which is preliminary data.</text>
</comment>
<evidence type="ECO:0000313" key="1">
    <source>
        <dbReference type="EMBL" id="KPM82518.1"/>
    </source>
</evidence>
<protein>
    <submittedName>
        <fullName evidence="1">Uncharacterized protein</fullName>
    </submittedName>
</protein>
<proteinExistence type="predicted"/>
<reference evidence="1 3" key="1">
    <citation type="submission" date="2015-09" db="EMBL/GenBank/DDBJ databases">
        <title>Draft Genome Sequence of Pseudoalteromonas lipolytica UCD-48B.</title>
        <authorList>
            <person name="Krusor M."/>
            <person name="Coil D.A."/>
            <person name="Lang J.M."/>
            <person name="Eisen J.A."/>
            <person name="Alexiev A."/>
        </authorList>
    </citation>
    <scope>NUCLEOTIDE SEQUENCE [LARGE SCALE GENOMIC DNA]</scope>
    <source>
        <strain evidence="1 3">UCD-48B</strain>
    </source>
</reference>
<sequence length="210" mass="24290">MINTQEKPTIPSPIDLISRLINQESSFEVTLFDKFGNNFTGRLEELSEKSNTVLISDKDKNKTIFDLNYATHVTIKDQNSTVNLFKNLETKQPTSEIIDIDEIINLTSEMFKSSYDLEFKFFADKYNNNIEAEKISIVIDYLTENIKKLTNDDFTLSAINKVHTFHIKNDEMSKFNLKLNNKTITIKINYSEPLPHSINQLIEKGLNRTL</sequence>
<evidence type="ECO:0000313" key="2">
    <source>
        <dbReference type="EMBL" id="MEJ6498601.1"/>
    </source>
</evidence>
<evidence type="ECO:0000313" key="4">
    <source>
        <dbReference type="Proteomes" id="UP001377972"/>
    </source>
</evidence>
<evidence type="ECO:0000313" key="3">
    <source>
        <dbReference type="Proteomes" id="UP000050378"/>
    </source>
</evidence>
<keyword evidence="4" id="KW-1185">Reference proteome</keyword>
<reference evidence="2 4" key="2">
    <citation type="submission" date="2023-01" db="EMBL/GenBank/DDBJ databases">
        <title>Trichodesmium-associated heterotrophic epibiont bacteria.</title>
        <authorList>
            <person name="Cleveland C.S."/>
            <person name="Webb E.A."/>
        </authorList>
    </citation>
    <scope>NUCLEOTIDE SEQUENCE [LARGE SCALE GENOMIC DNA]</scope>
    <source>
        <strain evidence="2 4">USCH2</strain>
    </source>
</reference>
<dbReference type="PATRIC" id="fig|570156.3.peg.1172"/>